<keyword evidence="2" id="KW-1185">Reference proteome</keyword>
<dbReference type="InterPro" id="IPR023614">
    <property type="entry name" value="Porin_dom_sf"/>
</dbReference>
<sequence>MVTWRAHSPRHLKSRFRPTRYGIGLFMLFPILLAYTHPADAQQQPATDINHLSHTHHYTPLHIQTVTSPTKEDVQNTVFYDDDETKIALFHYRPQISFKATDLTLAVGMYLDYDFIGNLHTSAPQGQNRGIFPDFANHLRYLRFPIVLSWQKDYYGVFTPDFSPYAANLNHIYEANFNYTGFKNTHLVIGIYKPVFTLEDSNSYTVFDAIERPAIVDAFRSIAAANGRLAVGGENWHDLWSLSAYLSGPTTGRHTSDFTRSQFGGAARFTLHPVSTKTLDLHLGMDATFALHGEGENYALSSIPELTINSTRLVGTGRLNNATNIWGINPELGFRYDNLLLKSEYSVITINREPNGTASTAPLHVQGWYIVGSYTLLGNPRYYNNRLGNFSPPKASFHPESYNWGALEWVGRWSVIDYNTGGIQGGRQTAWVTGLNWYPTPFTRVSLQYNHILSASSLTQTASRYGRHADFIAARLQMNF</sequence>
<dbReference type="RefSeq" id="WP_203414573.1">
    <property type="nucleotide sequence ID" value="NZ_CP060244.1"/>
</dbReference>
<evidence type="ECO:0000313" key="1">
    <source>
        <dbReference type="EMBL" id="QNT78243.1"/>
    </source>
</evidence>
<dbReference type="EMBL" id="CP060244">
    <property type="protein sequence ID" value="QNT78243.1"/>
    <property type="molecule type" value="Genomic_DNA"/>
</dbReference>
<dbReference type="AlphaFoldDB" id="A0A7H1NR33"/>
<protein>
    <submittedName>
        <fullName evidence="1">Phosphate-selective porin O and P</fullName>
    </submittedName>
</protein>
<dbReference type="Gene3D" id="2.40.160.10">
    <property type="entry name" value="Porin"/>
    <property type="match status" value="1"/>
</dbReference>
<name>A0A7H1NR33_9PROT</name>
<proteinExistence type="predicted"/>
<dbReference type="InterPro" id="IPR010870">
    <property type="entry name" value="Porin_O/P"/>
</dbReference>
<dbReference type="Pfam" id="PF07396">
    <property type="entry name" value="Porin_O_P"/>
    <property type="match status" value="1"/>
</dbReference>
<dbReference type="KEGG" id="ebla:JGUZn3_10140"/>
<gene>
    <name evidence="1" type="ORF">JGUZn3_10140</name>
</gene>
<organism evidence="1 2">
    <name type="scientific">Entomobacter blattae</name>
    <dbReference type="NCBI Taxonomy" id="2762277"/>
    <lineage>
        <taxon>Bacteria</taxon>
        <taxon>Pseudomonadati</taxon>
        <taxon>Pseudomonadota</taxon>
        <taxon>Alphaproteobacteria</taxon>
        <taxon>Acetobacterales</taxon>
        <taxon>Acetobacteraceae</taxon>
        <taxon>Entomobacter</taxon>
    </lineage>
</organism>
<evidence type="ECO:0000313" key="2">
    <source>
        <dbReference type="Proteomes" id="UP000516349"/>
    </source>
</evidence>
<accession>A0A7H1NR33</accession>
<dbReference type="Proteomes" id="UP000516349">
    <property type="component" value="Chromosome"/>
</dbReference>
<reference evidence="1 2" key="1">
    <citation type="submission" date="2020-08" db="EMBL/GenBank/DDBJ databases">
        <title>Complete genome sequence of Entomobacter blattae G55GP.</title>
        <authorList>
            <person name="Poehlein A."/>
            <person name="Guzman J."/>
            <person name="Daniel R."/>
            <person name="Vilcinskas A."/>
        </authorList>
    </citation>
    <scope>NUCLEOTIDE SEQUENCE [LARGE SCALE GENOMIC DNA]</scope>
    <source>
        <strain evidence="1 2">G55GP</strain>
    </source>
</reference>